<dbReference type="InterPro" id="IPR001188">
    <property type="entry name" value="Sperm_putr-bd"/>
</dbReference>
<dbReference type="Proteomes" id="UP000029391">
    <property type="component" value="Unassembled WGS sequence"/>
</dbReference>
<keyword evidence="4 5" id="KW-0574">Periplasm</keyword>
<comment type="similarity">
    <text evidence="5">Belongs to the bacterial solute-binding protein PotD/PotF family.</text>
</comment>
<comment type="subcellular location">
    <subcellularLocation>
        <location evidence="1 5">Periplasm</location>
    </subcellularLocation>
</comment>
<dbReference type="GO" id="GO:0042597">
    <property type="term" value="C:periplasmic space"/>
    <property type="evidence" value="ECO:0007669"/>
    <property type="project" value="UniProtKB-SubCell"/>
</dbReference>
<dbReference type="Pfam" id="PF13416">
    <property type="entry name" value="SBP_bac_8"/>
    <property type="match status" value="1"/>
</dbReference>
<dbReference type="CDD" id="cd13659">
    <property type="entry name" value="PBP2_PotF"/>
    <property type="match status" value="1"/>
</dbReference>
<dbReference type="PANTHER" id="PTHR30222:SF12">
    <property type="entry name" value="NORSPERMIDINE SENSOR"/>
    <property type="match status" value="1"/>
</dbReference>
<dbReference type="STRING" id="1121013.GCA_000426365_00713"/>
<proteinExistence type="inferred from homology"/>
<organism evidence="7 8">
    <name type="scientific">Arenimonas composti TR7-09 = DSM 18010</name>
    <dbReference type="NCBI Taxonomy" id="1121013"/>
    <lineage>
        <taxon>Bacteria</taxon>
        <taxon>Pseudomonadati</taxon>
        <taxon>Pseudomonadota</taxon>
        <taxon>Gammaproteobacteria</taxon>
        <taxon>Lysobacterales</taxon>
        <taxon>Lysobacteraceae</taxon>
        <taxon>Arenimonas</taxon>
    </lineage>
</organism>
<dbReference type="EMBL" id="AWXU01000004">
    <property type="protein sequence ID" value="KFN51524.1"/>
    <property type="molecule type" value="Genomic_DNA"/>
</dbReference>
<reference evidence="7 8" key="1">
    <citation type="submission" date="2013-09" db="EMBL/GenBank/DDBJ databases">
        <title>Genome sequencing of Arenimonas composti.</title>
        <authorList>
            <person name="Chen F."/>
            <person name="Wang G."/>
        </authorList>
    </citation>
    <scope>NUCLEOTIDE SEQUENCE [LARGE SCALE GENOMIC DNA]</scope>
    <source>
        <strain evidence="7 8">TR7-09</strain>
    </source>
</reference>
<dbReference type="Gene3D" id="3.40.190.10">
    <property type="entry name" value="Periplasmic binding protein-like II"/>
    <property type="match status" value="2"/>
</dbReference>
<dbReference type="PANTHER" id="PTHR30222">
    <property type="entry name" value="SPERMIDINE/PUTRESCINE-BINDING PERIPLASMIC PROTEIN"/>
    <property type="match status" value="1"/>
</dbReference>
<feature type="chain" id="PRO_5001869982" description="Putrescine-binding periplasmic protein" evidence="6">
    <location>
        <begin position="22"/>
        <end position="394"/>
    </location>
</feature>
<dbReference type="SUPFAM" id="SSF53850">
    <property type="entry name" value="Periplasmic binding protein-like II"/>
    <property type="match status" value="1"/>
</dbReference>
<dbReference type="eggNOG" id="COG0687">
    <property type="taxonomic scope" value="Bacteria"/>
</dbReference>
<dbReference type="PIRSF" id="PIRSF019574">
    <property type="entry name" value="Periplasmic_polyamine_BP"/>
    <property type="match status" value="1"/>
</dbReference>
<dbReference type="GO" id="GO:0015846">
    <property type="term" value="P:polyamine transport"/>
    <property type="evidence" value="ECO:0007669"/>
    <property type="project" value="InterPro"/>
</dbReference>
<evidence type="ECO:0000256" key="2">
    <source>
        <dbReference type="ARBA" id="ARBA00022448"/>
    </source>
</evidence>
<dbReference type="PROSITE" id="PS51257">
    <property type="entry name" value="PROKAR_LIPOPROTEIN"/>
    <property type="match status" value="1"/>
</dbReference>
<feature type="signal peptide" evidence="6">
    <location>
        <begin position="1"/>
        <end position="21"/>
    </location>
</feature>
<gene>
    <name evidence="7" type="ORF">P873_00255</name>
</gene>
<evidence type="ECO:0000313" key="8">
    <source>
        <dbReference type="Proteomes" id="UP000029391"/>
    </source>
</evidence>
<dbReference type="AlphaFoldDB" id="A0A091BL44"/>
<sequence>MMKLRKSVSLFATSALFALLAGCGGPSGDPPVDGTAPPRATPPAGGRMVNVYNWSDYIAPDTVENFTRETGIAVTYDTMDSNETLETKVMTGNSGYDIVVPSLTFLARQIRADVYLEIDKSRLSNYGNLDPQFMQLLAQNDPDNRFGIPYLWGTTGIGYNVAKVREILGEDAPTDSWALVFDPRYAEKLKGCGIALLDTPSEIIPPVLRYLGEDPNSFDPAVIQKAADRLVALRPNILYFHSSKFIDDLANGDICVAVGWSGDIIQAKARAEEAAANRGETDPPGVEVAYYIPKEGAPMWFDMLAIPKDARNVDEAYAFLDFLLRPDVMAGIQNFVMYASANKEALPLVDDAVLQDPGIYPTEDVKSGLFTLAVLPPEVDRLFNRHWTRIKTGQ</sequence>
<keyword evidence="3 6" id="KW-0732">Signal</keyword>
<name>A0A091BL44_9GAMM</name>
<dbReference type="InterPro" id="IPR006059">
    <property type="entry name" value="SBP"/>
</dbReference>
<evidence type="ECO:0000256" key="4">
    <source>
        <dbReference type="ARBA" id="ARBA00022764"/>
    </source>
</evidence>
<evidence type="ECO:0000256" key="6">
    <source>
        <dbReference type="SAM" id="SignalP"/>
    </source>
</evidence>
<accession>A0A091BL44</accession>
<keyword evidence="8" id="KW-1185">Reference proteome</keyword>
<dbReference type="GO" id="GO:0019808">
    <property type="term" value="F:polyamine binding"/>
    <property type="evidence" value="ECO:0007669"/>
    <property type="project" value="InterPro"/>
</dbReference>
<comment type="function">
    <text evidence="5">Required for the activity of the bacterial periplasmic transport system of putrescine.</text>
</comment>
<keyword evidence="2 5" id="KW-0813">Transport</keyword>
<protein>
    <recommendedName>
        <fullName evidence="5">Putrescine-binding periplasmic protein</fullName>
    </recommendedName>
</protein>
<comment type="caution">
    <text evidence="7">The sequence shown here is derived from an EMBL/GenBank/DDBJ whole genome shotgun (WGS) entry which is preliminary data.</text>
</comment>
<evidence type="ECO:0000256" key="5">
    <source>
        <dbReference type="PIRNR" id="PIRNR019574"/>
    </source>
</evidence>
<dbReference type="PRINTS" id="PR00909">
    <property type="entry name" value="SPERMDNBNDNG"/>
</dbReference>
<evidence type="ECO:0000256" key="3">
    <source>
        <dbReference type="ARBA" id="ARBA00022729"/>
    </source>
</evidence>
<evidence type="ECO:0000313" key="7">
    <source>
        <dbReference type="EMBL" id="KFN51524.1"/>
    </source>
</evidence>
<evidence type="ECO:0000256" key="1">
    <source>
        <dbReference type="ARBA" id="ARBA00004418"/>
    </source>
</evidence>